<dbReference type="Gene3D" id="1.20.200.10">
    <property type="entry name" value="Fumarase/aspartase (Central domain)"/>
    <property type="match status" value="1"/>
</dbReference>
<dbReference type="InterPro" id="IPR024083">
    <property type="entry name" value="Fumarase/histidase_N"/>
</dbReference>
<sequence length="924" mass="98903">MRRAAGIRPAPGTGGGLHLHRRFAENMTGIFVFIESNTTGTGELLVRKALQRGLTPYFLTANRGKYPFLDAIRVVTISLDTSDADRIHRFVSSLDGVAGVMSSSEYFIEVASEVARRLGLPTANTEATRVCRDKKRLARTLAEHGIDVPRTHALALDADADADAVALSALDGLAYPVVVKPRMGSGSVGVRLCASVDEVAEHCAALRRAGTRAALVQAYVEGDEYSVETLTVARSTQIVGIVRKRLGREPHFVEIGHDYPAPLSSPQRERIERTVLRALEALGYAFGPAHTELRVRGDTVTIIEINPRLAGGLIPVLLGEVFDVDLLDHVLDMWLGVAAFADLTAKRYGAIRFALPAREGVLRGPLALPADIAARPELRHFHPIAQPGDALRLEGSFRDRIAAVVCAGDHRESVEALAERAVAGLSIDIGDDARAAALNESNESNGANAATPGLPPRLQAIVYGDGASEAPLAELDHLFDLNEAHLVMLGATRIVAPERVRPLLDAHRRLRRAGYAPLLARPRPRGLYMLVEAYLIETLGEDVGGVLQTGRSRNDINAATTKLHLRDATSRAFDALWRLRRSLVFKASANVDCAFPIYSQYQPALPGTLAHQLLAFDGALAHETHALFALFQHIDVCPLGAGAGGGTTLPIDPEFVCRLLGFEQPAPNSLDAVANRSGVVHFLSAMNAIGLVLSRLAQDLQIWTTAEFALVSLPAALTGGSSMLPQKKNPFLVEFVKSRAGVPFGALASCSAALGKTPYTNSFEAGSPMNGLIAQACAAIEDAAAVAVLLIDGLEAAQARIDAHLRDTGVVAMAVAESLVVRRSIDFRSAHTRVAQAVRDSAAQGRSSHDALAALDPDFVSRAPLEWARSHRFGGGPGAADLNHGVARACRALADDEAVFRRKQDVWREAEQMRRLAAQQLAGD</sequence>
<dbReference type="InterPro" id="IPR009049">
    <property type="entry name" value="Argininosuccinate_lyase"/>
</dbReference>
<keyword evidence="5" id="KW-0067">ATP-binding</keyword>
<evidence type="ECO:0000313" key="7">
    <source>
        <dbReference type="EMBL" id="ABN01735.1"/>
    </source>
</evidence>
<protein>
    <recommendedName>
        <fullName evidence="3">argininosuccinate lyase</fullName>
        <ecNumber evidence="3">4.3.2.1</ecNumber>
    </recommendedName>
</protein>
<dbReference type="AlphaFoldDB" id="A2SB13"/>
<dbReference type="UniPathway" id="UPA00068">
    <property type="reaction ID" value="UER00114"/>
</dbReference>
<dbReference type="EC" id="4.3.2.1" evidence="3"/>
<dbReference type="Gene3D" id="1.10.275.10">
    <property type="entry name" value="Fumarase/aspartase (N-terminal domain)"/>
    <property type="match status" value="1"/>
</dbReference>
<dbReference type="SUPFAM" id="SSF48557">
    <property type="entry name" value="L-aspartase-like"/>
    <property type="match status" value="1"/>
</dbReference>
<dbReference type="PRINTS" id="PR00149">
    <property type="entry name" value="FUMRATELYASE"/>
</dbReference>
<dbReference type="Pfam" id="PF18603">
    <property type="entry name" value="LAL_C2"/>
    <property type="match status" value="1"/>
</dbReference>
<dbReference type="Gene3D" id="3.30.470.20">
    <property type="entry name" value="ATP-grasp fold, B domain"/>
    <property type="match status" value="1"/>
</dbReference>
<name>A2SB13_BURM9</name>
<proteinExistence type="predicted"/>
<gene>
    <name evidence="7" type="ordered locus">BMA10229_A3192</name>
</gene>
<evidence type="ECO:0000313" key="8">
    <source>
        <dbReference type="Proteomes" id="UP000002283"/>
    </source>
</evidence>
<dbReference type="Gene3D" id="1.10.40.30">
    <property type="entry name" value="Fumarase/aspartase (C-terminal domain)"/>
    <property type="match status" value="1"/>
</dbReference>
<keyword evidence="4" id="KW-0055">Arginine biosynthesis</keyword>
<dbReference type="PANTHER" id="PTHR43814:SF1">
    <property type="entry name" value="ARGININOSUCCINATE LYASE"/>
    <property type="match status" value="1"/>
</dbReference>
<dbReference type="Pfam" id="PF00206">
    <property type="entry name" value="Lyase_1"/>
    <property type="match status" value="1"/>
</dbReference>
<evidence type="ECO:0000256" key="3">
    <source>
        <dbReference type="ARBA" id="ARBA00012338"/>
    </source>
</evidence>
<dbReference type="GO" id="GO:0005524">
    <property type="term" value="F:ATP binding"/>
    <property type="evidence" value="ECO:0007669"/>
    <property type="project" value="UniProtKB-UniRule"/>
</dbReference>
<comment type="catalytic activity">
    <reaction evidence="1">
        <text>2-(N(omega)-L-arginino)succinate = fumarate + L-arginine</text>
        <dbReference type="Rhea" id="RHEA:24020"/>
        <dbReference type="ChEBI" id="CHEBI:29806"/>
        <dbReference type="ChEBI" id="CHEBI:32682"/>
        <dbReference type="ChEBI" id="CHEBI:57472"/>
        <dbReference type="EC" id="4.3.2.1"/>
    </reaction>
</comment>
<dbReference type="GO" id="GO:0005829">
    <property type="term" value="C:cytosol"/>
    <property type="evidence" value="ECO:0007669"/>
    <property type="project" value="TreeGrafter"/>
</dbReference>
<accession>A2SB13</accession>
<dbReference type="GO" id="GO:0046872">
    <property type="term" value="F:metal ion binding"/>
    <property type="evidence" value="ECO:0007669"/>
    <property type="project" value="InterPro"/>
</dbReference>
<feature type="domain" description="ATP-grasp" evidence="6">
    <location>
        <begin position="138"/>
        <end position="335"/>
    </location>
</feature>
<dbReference type="Pfam" id="PF13535">
    <property type="entry name" value="ATP-grasp_4"/>
    <property type="match status" value="1"/>
</dbReference>
<dbReference type="InterPro" id="IPR008948">
    <property type="entry name" value="L-Aspartase-like"/>
</dbReference>
<dbReference type="EMBL" id="CP000546">
    <property type="protein sequence ID" value="ABN01735.1"/>
    <property type="molecule type" value="Genomic_DNA"/>
</dbReference>
<organism evidence="7 8">
    <name type="scientific">Burkholderia mallei (strain NCTC 10229)</name>
    <dbReference type="NCBI Taxonomy" id="412022"/>
    <lineage>
        <taxon>Bacteria</taxon>
        <taxon>Pseudomonadati</taxon>
        <taxon>Pseudomonadota</taxon>
        <taxon>Betaproteobacteria</taxon>
        <taxon>Burkholderiales</taxon>
        <taxon>Burkholderiaceae</taxon>
        <taxon>Burkholderia</taxon>
        <taxon>pseudomallei group</taxon>
    </lineage>
</organism>
<dbReference type="PRINTS" id="PR00145">
    <property type="entry name" value="ARGSUCLYASE"/>
</dbReference>
<comment type="pathway">
    <text evidence="2">Amino-acid biosynthesis; L-arginine biosynthesis; L-arginine from L-ornithine and carbamoyl phosphate: step 3/3.</text>
</comment>
<dbReference type="InterPro" id="IPR011761">
    <property type="entry name" value="ATP-grasp"/>
</dbReference>
<dbReference type="HOGENOM" id="CLU_332539_0_0_4"/>
<evidence type="ECO:0000256" key="5">
    <source>
        <dbReference type="PROSITE-ProRule" id="PRU00409"/>
    </source>
</evidence>
<dbReference type="InterPro" id="IPR000362">
    <property type="entry name" value="Fumarate_lyase_fam"/>
</dbReference>
<dbReference type="InterPro" id="IPR022761">
    <property type="entry name" value="Fumarate_lyase_N"/>
</dbReference>
<dbReference type="PANTHER" id="PTHR43814">
    <property type="entry name" value="ARGININOSUCCINATE LYASE"/>
    <property type="match status" value="1"/>
</dbReference>
<reference evidence="7 8" key="1">
    <citation type="submission" date="2007-01" db="EMBL/GenBank/DDBJ databases">
        <authorList>
            <person name="DeShazer D."/>
            <person name="Woods D.E."/>
            <person name="Nierman W.C."/>
        </authorList>
    </citation>
    <scope>NUCLEOTIDE SEQUENCE [LARGE SCALE GENOMIC DNA]</scope>
    <source>
        <strain evidence="7 8">NCTC 10229</strain>
    </source>
</reference>
<evidence type="ECO:0000256" key="4">
    <source>
        <dbReference type="ARBA" id="ARBA00022571"/>
    </source>
</evidence>
<keyword evidence="4" id="KW-0028">Amino-acid biosynthesis</keyword>
<dbReference type="GO" id="GO:0004056">
    <property type="term" value="F:argininosuccinate lyase activity"/>
    <property type="evidence" value="ECO:0007669"/>
    <property type="project" value="UniProtKB-EC"/>
</dbReference>
<evidence type="ECO:0000259" key="6">
    <source>
        <dbReference type="PROSITE" id="PS50975"/>
    </source>
</evidence>
<dbReference type="Proteomes" id="UP000002283">
    <property type="component" value="Chromosome I"/>
</dbReference>
<dbReference type="InterPro" id="IPR040570">
    <property type="entry name" value="LAL_C2"/>
</dbReference>
<evidence type="ECO:0000256" key="2">
    <source>
        <dbReference type="ARBA" id="ARBA00004941"/>
    </source>
</evidence>
<dbReference type="GO" id="GO:0042450">
    <property type="term" value="P:L-arginine biosynthetic process via ornithine"/>
    <property type="evidence" value="ECO:0007669"/>
    <property type="project" value="InterPro"/>
</dbReference>
<keyword evidence="5" id="KW-0547">Nucleotide-binding</keyword>
<dbReference type="SUPFAM" id="SSF56059">
    <property type="entry name" value="Glutathione synthetase ATP-binding domain-like"/>
    <property type="match status" value="1"/>
</dbReference>
<dbReference type="NCBIfam" id="NF002563">
    <property type="entry name" value="PRK02186.1"/>
    <property type="match status" value="1"/>
</dbReference>
<dbReference type="KEGG" id="bml:BMA10229_A3192"/>
<dbReference type="PROSITE" id="PS50975">
    <property type="entry name" value="ATP_GRASP"/>
    <property type="match status" value="1"/>
</dbReference>
<evidence type="ECO:0000256" key="1">
    <source>
        <dbReference type="ARBA" id="ARBA00000985"/>
    </source>
</evidence>
<keyword evidence="7" id="KW-0456">Lyase</keyword>